<feature type="domain" description="Probable sensor" evidence="1">
    <location>
        <begin position="35"/>
        <end position="123"/>
    </location>
</feature>
<dbReference type="Proteomes" id="UP000321926">
    <property type="component" value="Unassembled WGS sequence"/>
</dbReference>
<sequence>MSQRTTYQAARTVAASIEEHFAKHIAEAKEQNEEQLACAPQAAAIEALADAAFWASLRHEEGISPKISLAYLPPEQAGQPLLFEKPFALTPAILTKLAPAVERPGIHLGVWHSNGELQLWGATRTIPSLCFVLEVVEPGLLVIKHRRLDGLGKFANVAVLRGEEVKIIDDQSALVPDCPSLLASLLGLSSTDSWNDSVSVLVQLAISMRNHGRGGSLLVVPAGTDAWRKSIIHPIAYSVAPAFSALADLMLEDKKKQTGSAWSDQLRRAIDGVAGLTAVDGATIISDKYELLAFGAKIGRPEGRAPVGQITMTEPVVGGEPVVANPTLNGGTRHLSAAQFVHDQQDALALVASQDGRFTIFAWSPCENMVHAHRIDALLL</sequence>
<comment type="caution">
    <text evidence="2">The sequence shown here is derived from an EMBL/GenBank/DDBJ whole genome shotgun (WGS) entry which is preliminary data.</text>
</comment>
<gene>
    <name evidence="2" type="ORF">FVR03_17965</name>
</gene>
<dbReference type="AlphaFoldDB" id="A0A5C8JH40"/>
<dbReference type="InterPro" id="IPR048551">
    <property type="entry name" value="DACNV"/>
</dbReference>
<protein>
    <recommendedName>
        <fullName evidence="1">Probable sensor domain-containing protein</fullName>
    </recommendedName>
</protein>
<organism evidence="2 3">
    <name type="scientific">Pontibacter qinzhouensis</name>
    <dbReference type="NCBI Taxonomy" id="2603253"/>
    <lineage>
        <taxon>Bacteria</taxon>
        <taxon>Pseudomonadati</taxon>
        <taxon>Bacteroidota</taxon>
        <taxon>Cytophagia</taxon>
        <taxon>Cytophagales</taxon>
        <taxon>Hymenobacteraceae</taxon>
        <taxon>Pontibacter</taxon>
    </lineage>
</organism>
<dbReference type="OrthoDB" id="782779at2"/>
<reference evidence="2 3" key="1">
    <citation type="submission" date="2019-08" db="EMBL/GenBank/DDBJ databases">
        <authorList>
            <person name="Shi S."/>
        </authorList>
    </citation>
    <scope>NUCLEOTIDE SEQUENCE [LARGE SCALE GENOMIC DNA]</scope>
    <source>
        <strain evidence="2 3">GY10130</strain>
    </source>
</reference>
<evidence type="ECO:0000259" key="1">
    <source>
        <dbReference type="Pfam" id="PF21751"/>
    </source>
</evidence>
<dbReference type="EMBL" id="VRTY01000081">
    <property type="protein sequence ID" value="TXK36386.1"/>
    <property type="molecule type" value="Genomic_DNA"/>
</dbReference>
<keyword evidence="3" id="KW-1185">Reference proteome</keyword>
<proteinExistence type="predicted"/>
<accession>A0A5C8JH40</accession>
<dbReference type="Pfam" id="PF21751">
    <property type="entry name" value="DACNV"/>
    <property type="match status" value="1"/>
</dbReference>
<dbReference type="RefSeq" id="WP_147923152.1">
    <property type="nucleotide sequence ID" value="NZ_VRTY01000081.1"/>
</dbReference>
<evidence type="ECO:0000313" key="3">
    <source>
        <dbReference type="Proteomes" id="UP000321926"/>
    </source>
</evidence>
<evidence type="ECO:0000313" key="2">
    <source>
        <dbReference type="EMBL" id="TXK36386.1"/>
    </source>
</evidence>
<name>A0A5C8JH40_9BACT</name>